<gene>
    <name evidence="1" type="ORF">WMO75_03345</name>
</gene>
<protein>
    <recommendedName>
        <fullName evidence="3">Peptidase C39 domain-containing protein</fullName>
    </recommendedName>
</protein>
<dbReference type="EMBL" id="JBBMEI010000006">
    <property type="protein sequence ID" value="MEQ2357389.1"/>
    <property type="molecule type" value="Genomic_DNA"/>
</dbReference>
<comment type="caution">
    <text evidence="1">The sequence shown here is derived from an EMBL/GenBank/DDBJ whole genome shotgun (WGS) entry which is preliminary data.</text>
</comment>
<evidence type="ECO:0000313" key="2">
    <source>
        <dbReference type="Proteomes" id="UP001446032"/>
    </source>
</evidence>
<name>A0ABV1AKA3_9FIRM</name>
<sequence>MKNFLKRFLILLGVFVLGVAGTSFLMNSETTDDRSDMNDSTLPEVMVQFGDTLTNRMYGYKQPMETDFVRDSVTPLDTTKKLTLAVNPYDAKVRNLSYEIRTSDGSKVMENRTIKNLETGSDGYLRTEIEISSGLLMNQEYSFQITLSTNHGDVYYYTRVVSRSATYTEQYAKFASDFVQMSLDKDQADNLAAYMETSDSASSRNFAGLNINSPLSDIIWGNLNPQLSKAGIPIIKDINETTASISVEYEITAPDENGNAEYYLVTDFYRMRYDETRIRLLDFERSATQVFAPSRSVISNSGLILGVRSKNVDYMTNEEGSVTAFTQNGDLWSYAPDTGKFVEIFTFRKNENSDFRDARVEHDITILDVAENGDVDFMVYGYMNRGAHEGYSGVGIYHYNNDKSVIEEQVFIPCTESYEFLKEDLGTLSYVNQNNQLFLLISGNLYSININENTYEVLGDHIDSDDFGVSATNAHAAWKIKSGDQAGQIEMIDFDTMETRMIAPKTAQKLVLLGFMNEDIIYGIVLDGDTLPNANGYDIDGISTFRIEGFDGTVKKEYHQDGLYVAGVTVGSTLMEFNLLQKNGDIYKAVKKDNIMNNNTTSTDLTSAEQTSSTRQGVIVRLTFDDSPSAEEPLVLYAKVSSVGEKTVDIQVDKSSTEEVYYVYARGGLDSVWTDPAKAVQRADKQTGVVLNRAQQYVWERGNMKTQLTLNTTDIPEIIRTASLDVQNLQNGLGDSAKVVDLSGCSLENVLYEVSAQRAVIAKTGADSSVVIVGYDQYNTYLLDPSTGEVKPYGMNDSTALFQSAGNVFITYLDQK</sequence>
<evidence type="ECO:0008006" key="3">
    <source>
        <dbReference type="Google" id="ProtNLM"/>
    </source>
</evidence>
<dbReference type="Gene3D" id="3.90.70.10">
    <property type="entry name" value="Cysteine proteinases"/>
    <property type="match status" value="1"/>
</dbReference>
<dbReference type="Proteomes" id="UP001446032">
    <property type="component" value="Unassembled WGS sequence"/>
</dbReference>
<accession>A0ABV1AKA3</accession>
<proteinExistence type="predicted"/>
<keyword evidence="2" id="KW-1185">Reference proteome</keyword>
<evidence type="ECO:0000313" key="1">
    <source>
        <dbReference type="EMBL" id="MEQ2357389.1"/>
    </source>
</evidence>
<reference evidence="1 2" key="1">
    <citation type="submission" date="2024-03" db="EMBL/GenBank/DDBJ databases">
        <title>Human intestinal bacterial collection.</title>
        <authorList>
            <person name="Pauvert C."/>
            <person name="Hitch T.C.A."/>
            <person name="Clavel T."/>
        </authorList>
    </citation>
    <scope>NUCLEOTIDE SEQUENCE [LARGE SCALE GENOMIC DNA]</scope>
    <source>
        <strain evidence="1 2">CLA-AA-H95</strain>
    </source>
</reference>
<organism evidence="1 2">
    <name type="scientific">Blautia intestinihominis</name>
    <dbReference type="NCBI Taxonomy" id="3133152"/>
    <lineage>
        <taxon>Bacteria</taxon>
        <taxon>Bacillati</taxon>
        <taxon>Bacillota</taxon>
        <taxon>Clostridia</taxon>
        <taxon>Lachnospirales</taxon>
        <taxon>Lachnospiraceae</taxon>
        <taxon>Blautia</taxon>
    </lineage>
</organism>
<dbReference type="RefSeq" id="WP_303223193.1">
    <property type="nucleotide sequence ID" value="NZ_JBBMEI010000006.1"/>
</dbReference>